<reference evidence="2" key="1">
    <citation type="submission" date="2020-10" db="EMBL/GenBank/DDBJ databases">
        <authorList>
            <person name="Gilroy R."/>
        </authorList>
    </citation>
    <scope>NUCLEOTIDE SEQUENCE</scope>
    <source>
        <strain evidence="2">CHK154-7741</strain>
    </source>
</reference>
<reference evidence="2" key="2">
    <citation type="journal article" date="2021" name="PeerJ">
        <title>Extensive microbial diversity within the chicken gut microbiome revealed by metagenomics and culture.</title>
        <authorList>
            <person name="Gilroy R."/>
            <person name="Ravi A."/>
            <person name="Getino M."/>
            <person name="Pursley I."/>
            <person name="Horton D.L."/>
            <person name="Alikhan N.F."/>
            <person name="Baker D."/>
            <person name="Gharbi K."/>
            <person name="Hall N."/>
            <person name="Watson M."/>
            <person name="Adriaenssens E.M."/>
            <person name="Foster-Nyarko E."/>
            <person name="Jarju S."/>
            <person name="Secka A."/>
            <person name="Antonio M."/>
            <person name="Oren A."/>
            <person name="Chaudhuri R.R."/>
            <person name="La Ragione R."/>
            <person name="Hildebrand F."/>
            <person name="Pallen M.J."/>
        </authorList>
    </citation>
    <scope>NUCLEOTIDE SEQUENCE</scope>
    <source>
        <strain evidence="2">CHK154-7741</strain>
    </source>
</reference>
<dbReference type="Proteomes" id="UP000886748">
    <property type="component" value="Unassembled WGS sequence"/>
</dbReference>
<feature type="domain" description="Polymerase beta nucleotidyltransferase" evidence="1">
    <location>
        <begin position="162"/>
        <end position="248"/>
    </location>
</feature>
<sequence length="251" mass="30239">MQERKEEYKYRLQNGFLKGYKKLNEYEKIYNAAKMSPKESEKFLAAIKNVYDQAWKVMEEYLFACGVLCFLPRKILSHFKNEINIKPWSAFIDEYNSYFKNQNTDSAEKFIKNYFLTYKKAFDEFYSVFTLKSKSAVTQQSRLALKKYPNRYVLDSYMFWVLTEFFKRHKKIHIVRIIGSRTSGSFRRGSYINLFMAGSYSQEEFLQIYKQINMLRHPYFVYITDSKNCDPDFAKQNLNHSILLYDKKDFI</sequence>
<dbReference type="Gene3D" id="3.30.460.10">
    <property type="entry name" value="Beta Polymerase, domain 2"/>
    <property type="match status" value="1"/>
</dbReference>
<evidence type="ECO:0000259" key="1">
    <source>
        <dbReference type="Pfam" id="PF18765"/>
    </source>
</evidence>
<dbReference type="EMBL" id="DVOD01000039">
    <property type="protein sequence ID" value="HIU92552.1"/>
    <property type="molecule type" value="Genomic_DNA"/>
</dbReference>
<evidence type="ECO:0000313" key="2">
    <source>
        <dbReference type="EMBL" id="HIU92552.1"/>
    </source>
</evidence>
<accession>A0A9D1MZX9</accession>
<dbReference type="InterPro" id="IPR041633">
    <property type="entry name" value="Polbeta"/>
</dbReference>
<dbReference type="Pfam" id="PF18765">
    <property type="entry name" value="Polbeta"/>
    <property type="match status" value="1"/>
</dbReference>
<dbReference type="AlphaFoldDB" id="A0A9D1MZX9"/>
<dbReference type="InterPro" id="IPR043519">
    <property type="entry name" value="NT_sf"/>
</dbReference>
<name>A0A9D1MZX9_9CLOT</name>
<organism evidence="2 3">
    <name type="scientific">Candidatus Limenecus avicola</name>
    <dbReference type="NCBI Taxonomy" id="2840847"/>
    <lineage>
        <taxon>Bacteria</taxon>
        <taxon>Bacillati</taxon>
        <taxon>Bacillota</taxon>
        <taxon>Clostridia</taxon>
        <taxon>Eubacteriales</taxon>
        <taxon>Clostridiaceae</taxon>
        <taxon>Clostridiaceae incertae sedis</taxon>
        <taxon>Candidatus Limenecus</taxon>
    </lineage>
</organism>
<protein>
    <recommendedName>
        <fullName evidence="1">Polymerase beta nucleotidyltransferase domain-containing protein</fullName>
    </recommendedName>
</protein>
<gene>
    <name evidence="2" type="ORF">IAD26_05395</name>
</gene>
<comment type="caution">
    <text evidence="2">The sequence shown here is derived from an EMBL/GenBank/DDBJ whole genome shotgun (WGS) entry which is preliminary data.</text>
</comment>
<proteinExistence type="predicted"/>
<evidence type="ECO:0000313" key="3">
    <source>
        <dbReference type="Proteomes" id="UP000886748"/>
    </source>
</evidence>